<dbReference type="OMA" id="IDAMWIR"/>
<dbReference type="PANTHER" id="PTHR31047:SF1">
    <property type="entry name" value="DUF1237 DOMAIN-CONTAINING PROTEIN"/>
    <property type="match status" value="1"/>
</dbReference>
<dbReference type="EMBL" id="KI912110">
    <property type="protein sequence ID" value="ETS85452.1"/>
    <property type="molecule type" value="Genomic_DNA"/>
</dbReference>
<keyword evidence="3" id="KW-1185">Reference proteome</keyword>
<proteinExistence type="predicted"/>
<dbReference type="KEGG" id="pfy:PFICI_03477"/>
<sequence length="515" mass="57449">MWSRARAAAAVLFGVGVSASCPNYADYSRRQHEPLSDGAFRLSYMRPEPACRTFNSTLVEDAITRVKDQIWDPDLSRLFENTWPNTLDTAIKWRGVAANNTEEELCFVITGDINAMWVRDSANQVAPYKYVLSSPADDVASVFRGVINLQARYLVVNPYCNAFQPPTESGLPPDSNGGIYSVTPSYNRNFVYTCNFELDDFGGFLQLSHDYYTATGDLDFFGKFQWVHAIQSILSASRAMQQPTYDQDGKWVRSAYTFQSQTMTAFGTLGNNGMSNPINDTGLIRSPFRPSDDAAIFDLSIPANMMMARYLTTNADIMERLPNAPAGLAQEMRDMATQVQEAIKEWGIVRAPSGKEIYAYEVDGFGGRSLMDDANVPSLLSAPFLGYLDKTDEIYQNTREFVLSRANPWYCSGPIISGVGSPHIRPGATWPMSVIMRAMTSSEDGEIISSIKQVLQSTAGLGLIHESVDAYSASTWTRQWFTWANGLFGQLVMELEQRNSSVLQESFQPLRYRDV</sequence>
<dbReference type="PROSITE" id="PS51257">
    <property type="entry name" value="PROKAR_LIPOPROTEIN"/>
    <property type="match status" value="1"/>
</dbReference>
<reference evidence="3" key="1">
    <citation type="journal article" date="2015" name="BMC Genomics">
        <title>Genomic and transcriptomic analysis of the endophytic fungus Pestalotiopsis fici reveals its lifestyle and high potential for synthesis of natural products.</title>
        <authorList>
            <person name="Wang X."/>
            <person name="Zhang X."/>
            <person name="Liu L."/>
            <person name="Xiang M."/>
            <person name="Wang W."/>
            <person name="Sun X."/>
            <person name="Che Y."/>
            <person name="Guo L."/>
            <person name="Liu G."/>
            <person name="Guo L."/>
            <person name="Wang C."/>
            <person name="Yin W.B."/>
            <person name="Stadler M."/>
            <person name="Zhang X."/>
            <person name="Liu X."/>
        </authorList>
    </citation>
    <scope>NUCLEOTIDE SEQUENCE [LARGE SCALE GENOMIC DNA]</scope>
    <source>
        <strain evidence="3">W106-1 / CGMCC3.15140</strain>
    </source>
</reference>
<dbReference type="OrthoDB" id="7771656at2759"/>
<dbReference type="Gene3D" id="1.50.10.10">
    <property type="match status" value="1"/>
</dbReference>
<dbReference type="Proteomes" id="UP000030651">
    <property type="component" value="Unassembled WGS sequence"/>
</dbReference>
<dbReference type="HOGENOM" id="CLU_023537_2_1_1"/>
<dbReference type="GeneID" id="19268490"/>
<feature type="signal peptide" evidence="1">
    <location>
        <begin position="1"/>
        <end position="20"/>
    </location>
</feature>
<dbReference type="SUPFAM" id="SSF48208">
    <property type="entry name" value="Six-hairpin glycosidases"/>
    <property type="match status" value="1"/>
</dbReference>
<dbReference type="SMART" id="SM01149">
    <property type="entry name" value="DUF1237"/>
    <property type="match status" value="1"/>
</dbReference>
<organism evidence="2 3">
    <name type="scientific">Pestalotiopsis fici (strain W106-1 / CGMCC3.15140)</name>
    <dbReference type="NCBI Taxonomy" id="1229662"/>
    <lineage>
        <taxon>Eukaryota</taxon>
        <taxon>Fungi</taxon>
        <taxon>Dikarya</taxon>
        <taxon>Ascomycota</taxon>
        <taxon>Pezizomycotina</taxon>
        <taxon>Sordariomycetes</taxon>
        <taxon>Xylariomycetidae</taxon>
        <taxon>Amphisphaeriales</taxon>
        <taxon>Sporocadaceae</taxon>
        <taxon>Pestalotiopsis</taxon>
    </lineage>
</organism>
<dbReference type="GO" id="GO:0005975">
    <property type="term" value="P:carbohydrate metabolic process"/>
    <property type="evidence" value="ECO:0007669"/>
    <property type="project" value="InterPro"/>
</dbReference>
<keyword evidence="1" id="KW-0732">Signal</keyword>
<dbReference type="AlphaFoldDB" id="W3XJ28"/>
<protein>
    <recommendedName>
        <fullName evidence="4">Meiotically up-regulated gene 157 protein</fullName>
    </recommendedName>
</protein>
<dbReference type="RefSeq" id="XP_007830249.1">
    <property type="nucleotide sequence ID" value="XM_007832058.1"/>
</dbReference>
<evidence type="ECO:0008006" key="4">
    <source>
        <dbReference type="Google" id="ProtNLM"/>
    </source>
</evidence>
<dbReference type="Pfam" id="PF06824">
    <property type="entry name" value="Glyco_hydro_125"/>
    <property type="match status" value="1"/>
</dbReference>
<name>W3XJ28_PESFW</name>
<evidence type="ECO:0000256" key="1">
    <source>
        <dbReference type="SAM" id="SignalP"/>
    </source>
</evidence>
<dbReference type="STRING" id="1229662.W3XJ28"/>
<feature type="chain" id="PRO_5004834749" description="Meiotically up-regulated gene 157 protein" evidence="1">
    <location>
        <begin position="21"/>
        <end position="515"/>
    </location>
</feature>
<dbReference type="PIRSF" id="PIRSF028846">
    <property type="entry name" value="UCP028846"/>
    <property type="match status" value="1"/>
</dbReference>
<dbReference type="GO" id="GO:0003824">
    <property type="term" value="F:catalytic activity"/>
    <property type="evidence" value="ECO:0007669"/>
    <property type="project" value="UniProtKB-ARBA"/>
</dbReference>
<dbReference type="InterPro" id="IPR008928">
    <property type="entry name" value="6-hairpin_glycosidase_sf"/>
</dbReference>
<dbReference type="InterPro" id="IPR008313">
    <property type="entry name" value="GH125"/>
</dbReference>
<evidence type="ECO:0000313" key="2">
    <source>
        <dbReference type="EMBL" id="ETS85452.1"/>
    </source>
</evidence>
<accession>W3XJ28</accession>
<dbReference type="InParanoid" id="W3XJ28"/>
<dbReference type="eggNOG" id="ENOG502QR7D">
    <property type="taxonomic scope" value="Eukaryota"/>
</dbReference>
<evidence type="ECO:0000313" key="3">
    <source>
        <dbReference type="Proteomes" id="UP000030651"/>
    </source>
</evidence>
<gene>
    <name evidence="2" type="ORF">PFICI_03477</name>
</gene>
<dbReference type="PANTHER" id="PTHR31047">
    <property type="entry name" value="MEIOTICALLY UP-REGULATED GENE 157 PROTEIN"/>
    <property type="match status" value="1"/>
</dbReference>
<dbReference type="InterPro" id="IPR012341">
    <property type="entry name" value="6hp_glycosidase-like_sf"/>
</dbReference>